<keyword evidence="3" id="KW-0804">Transcription</keyword>
<protein>
    <recommendedName>
        <fullName evidence="5">HTH tetR-type domain-containing protein</fullName>
    </recommendedName>
</protein>
<dbReference type="GO" id="GO:0000976">
    <property type="term" value="F:transcription cis-regulatory region binding"/>
    <property type="evidence" value="ECO:0007669"/>
    <property type="project" value="TreeGrafter"/>
</dbReference>
<evidence type="ECO:0000256" key="1">
    <source>
        <dbReference type="ARBA" id="ARBA00023015"/>
    </source>
</evidence>
<dbReference type="PRINTS" id="PR00455">
    <property type="entry name" value="HTHTETR"/>
</dbReference>
<dbReference type="Gene3D" id="1.10.357.10">
    <property type="entry name" value="Tetracycline Repressor, domain 2"/>
    <property type="match status" value="1"/>
</dbReference>
<dbReference type="EMBL" id="AP019376">
    <property type="protein sequence ID" value="BBH87112.1"/>
    <property type="molecule type" value="Genomic_DNA"/>
</dbReference>
<feature type="domain" description="HTH tetR-type" evidence="5">
    <location>
        <begin position="8"/>
        <end position="68"/>
    </location>
</feature>
<evidence type="ECO:0000256" key="4">
    <source>
        <dbReference type="PROSITE-ProRule" id="PRU00335"/>
    </source>
</evidence>
<evidence type="ECO:0000256" key="3">
    <source>
        <dbReference type="ARBA" id="ARBA00023163"/>
    </source>
</evidence>
<dbReference type="InterPro" id="IPR050109">
    <property type="entry name" value="HTH-type_TetR-like_transc_reg"/>
</dbReference>
<dbReference type="Pfam" id="PF00440">
    <property type="entry name" value="TetR_N"/>
    <property type="match status" value="1"/>
</dbReference>
<proteinExistence type="predicted"/>
<dbReference type="AlphaFoldDB" id="A0A455SJL7"/>
<dbReference type="PANTHER" id="PTHR30055:SF234">
    <property type="entry name" value="HTH-TYPE TRANSCRIPTIONAL REGULATOR BETI"/>
    <property type="match status" value="1"/>
</dbReference>
<evidence type="ECO:0000256" key="2">
    <source>
        <dbReference type="ARBA" id="ARBA00023125"/>
    </source>
</evidence>
<reference evidence="6" key="1">
    <citation type="submission" date="2018-12" db="EMBL/GenBank/DDBJ databases">
        <title>Novel natural products biosynthetic potential of the class Ktedonobacteria.</title>
        <authorList>
            <person name="Zheng Y."/>
            <person name="Saitou A."/>
            <person name="Wang C.M."/>
            <person name="Toyoda A."/>
            <person name="Minakuchi Y."/>
            <person name="Sekiguchi Y."/>
            <person name="Ueda K."/>
            <person name="Takano H."/>
            <person name="Sakai Y."/>
            <person name="Yokota A."/>
            <person name="Yabe S."/>
        </authorList>
    </citation>
    <scope>NUCLEOTIDE SEQUENCE</scope>
    <source>
        <strain evidence="6">COM3</strain>
    </source>
</reference>
<accession>A0A455SJL7</accession>
<evidence type="ECO:0000259" key="5">
    <source>
        <dbReference type="PROSITE" id="PS50977"/>
    </source>
</evidence>
<name>A0A455SJL7_9CHLR</name>
<evidence type="ECO:0000313" key="6">
    <source>
        <dbReference type="EMBL" id="BBH87112.1"/>
    </source>
</evidence>
<keyword evidence="1" id="KW-0805">Transcription regulation</keyword>
<organism evidence="6">
    <name type="scientific">Thermosporothrix sp. COM3</name>
    <dbReference type="NCBI Taxonomy" id="2490863"/>
    <lineage>
        <taxon>Bacteria</taxon>
        <taxon>Bacillati</taxon>
        <taxon>Chloroflexota</taxon>
        <taxon>Ktedonobacteria</taxon>
        <taxon>Ktedonobacterales</taxon>
        <taxon>Thermosporotrichaceae</taxon>
        <taxon>Thermosporothrix</taxon>
    </lineage>
</organism>
<dbReference type="PROSITE" id="PS50977">
    <property type="entry name" value="HTH_TETR_2"/>
    <property type="match status" value="1"/>
</dbReference>
<dbReference type="InterPro" id="IPR036271">
    <property type="entry name" value="Tet_transcr_reg_TetR-rel_C_sf"/>
</dbReference>
<dbReference type="GO" id="GO:0003700">
    <property type="term" value="F:DNA-binding transcription factor activity"/>
    <property type="evidence" value="ECO:0007669"/>
    <property type="project" value="TreeGrafter"/>
</dbReference>
<dbReference type="SUPFAM" id="SSF48498">
    <property type="entry name" value="Tetracyclin repressor-like, C-terminal domain"/>
    <property type="match status" value="1"/>
</dbReference>
<keyword evidence="2 4" id="KW-0238">DNA-binding</keyword>
<feature type="DNA-binding region" description="H-T-H motif" evidence="4">
    <location>
        <begin position="31"/>
        <end position="50"/>
    </location>
</feature>
<dbReference type="SUPFAM" id="SSF46689">
    <property type="entry name" value="Homeodomain-like"/>
    <property type="match status" value="1"/>
</dbReference>
<dbReference type="PANTHER" id="PTHR30055">
    <property type="entry name" value="HTH-TYPE TRANSCRIPTIONAL REGULATOR RUTR"/>
    <property type="match status" value="1"/>
</dbReference>
<dbReference type="InterPro" id="IPR001647">
    <property type="entry name" value="HTH_TetR"/>
</dbReference>
<dbReference type="Gene3D" id="1.10.10.60">
    <property type="entry name" value="Homeodomain-like"/>
    <property type="match status" value="1"/>
</dbReference>
<gene>
    <name evidence="6" type="ORF">KTC_18630</name>
</gene>
<dbReference type="InterPro" id="IPR009057">
    <property type="entry name" value="Homeodomain-like_sf"/>
</dbReference>
<sequence length="200" mass="22223">MPRSLEPTNARERVLDGAEKLFAERGYRAVTLRDIASSIGVHHTTLYHHVPEGKEHLFMEVIERNFHHHRQGLSSAISQAAPNLQAVLYAVSDWLLSQPPMDLVRLVYSDMPALDPAHARQLTELAYSSMLSPIEGALRSAYERGEIGHHDFAHVAGAILGLIESVYAIPEQNSEKRQAIAREVLDILAAGLRTYESTPS</sequence>